<dbReference type="EMBL" id="JBBPBM010000008">
    <property type="protein sequence ID" value="KAK8572832.1"/>
    <property type="molecule type" value="Genomic_DNA"/>
</dbReference>
<evidence type="ECO:0000313" key="1">
    <source>
        <dbReference type="EMBL" id="KAK8572832.1"/>
    </source>
</evidence>
<dbReference type="Proteomes" id="UP001472677">
    <property type="component" value="Unassembled WGS sequence"/>
</dbReference>
<proteinExistence type="predicted"/>
<evidence type="ECO:0000313" key="2">
    <source>
        <dbReference type="Proteomes" id="UP001472677"/>
    </source>
</evidence>
<name>A0ABR2F765_9ROSI</name>
<accession>A0ABR2F765</accession>
<comment type="caution">
    <text evidence="1">The sequence shown here is derived from an EMBL/GenBank/DDBJ whole genome shotgun (WGS) entry which is preliminary data.</text>
</comment>
<reference evidence="1 2" key="1">
    <citation type="journal article" date="2024" name="G3 (Bethesda)">
        <title>Genome assembly of Hibiscus sabdariffa L. provides insights into metabolisms of medicinal natural products.</title>
        <authorList>
            <person name="Kim T."/>
        </authorList>
    </citation>
    <scope>NUCLEOTIDE SEQUENCE [LARGE SCALE GENOMIC DNA]</scope>
    <source>
        <strain evidence="1">TK-2024</strain>
        <tissue evidence="1">Old leaves</tissue>
    </source>
</reference>
<gene>
    <name evidence="1" type="ORF">V6N12_028872</name>
</gene>
<protein>
    <submittedName>
        <fullName evidence="1">Uncharacterized protein</fullName>
    </submittedName>
</protein>
<sequence length="138" mass="15428">MPTLEAFVTIFLSTCHGSQANALRAIESLDGFVLYGSIVQEAVLIRVLATKIKDVDLEGMEIVWVVGSMVLLLFPNLESRQTMLGKKVLSTWCSRVEAWSSGICYASCHVWPSISGLPVHLWFDGSFQKYRWPLGTLY</sequence>
<keyword evidence="2" id="KW-1185">Reference proteome</keyword>
<organism evidence="1 2">
    <name type="scientific">Hibiscus sabdariffa</name>
    <name type="common">roselle</name>
    <dbReference type="NCBI Taxonomy" id="183260"/>
    <lineage>
        <taxon>Eukaryota</taxon>
        <taxon>Viridiplantae</taxon>
        <taxon>Streptophyta</taxon>
        <taxon>Embryophyta</taxon>
        <taxon>Tracheophyta</taxon>
        <taxon>Spermatophyta</taxon>
        <taxon>Magnoliopsida</taxon>
        <taxon>eudicotyledons</taxon>
        <taxon>Gunneridae</taxon>
        <taxon>Pentapetalae</taxon>
        <taxon>rosids</taxon>
        <taxon>malvids</taxon>
        <taxon>Malvales</taxon>
        <taxon>Malvaceae</taxon>
        <taxon>Malvoideae</taxon>
        <taxon>Hibiscus</taxon>
    </lineage>
</organism>